<dbReference type="InterPro" id="IPR012674">
    <property type="entry name" value="Calycin"/>
</dbReference>
<evidence type="ECO:0000256" key="1">
    <source>
        <dbReference type="SAM" id="SignalP"/>
    </source>
</evidence>
<gene>
    <name evidence="2" type="ORF">HPB51_006684</name>
</gene>
<comment type="caution">
    <text evidence="2">The sequence shown here is derived from an EMBL/GenBank/DDBJ whole genome shotgun (WGS) entry which is preliminary data.</text>
</comment>
<dbReference type="AlphaFoldDB" id="A0A9J6E7Q7"/>
<evidence type="ECO:0000313" key="2">
    <source>
        <dbReference type="EMBL" id="KAH8030252.1"/>
    </source>
</evidence>
<dbReference type="Gene3D" id="2.40.128.20">
    <property type="match status" value="1"/>
</dbReference>
<accession>A0A9J6E7Q7</accession>
<dbReference type="VEuPathDB" id="VectorBase:LOC119165689"/>
<keyword evidence="1" id="KW-0732">Signal</keyword>
<reference evidence="2" key="2">
    <citation type="submission" date="2021-09" db="EMBL/GenBank/DDBJ databases">
        <authorList>
            <person name="Jia N."/>
            <person name="Wang J."/>
            <person name="Shi W."/>
            <person name="Du L."/>
            <person name="Sun Y."/>
            <person name="Zhan W."/>
            <person name="Jiang J."/>
            <person name="Wang Q."/>
            <person name="Zhang B."/>
            <person name="Ji P."/>
            <person name="Sakyi L.B."/>
            <person name="Cui X."/>
            <person name="Yuan T."/>
            <person name="Jiang B."/>
            <person name="Yang W."/>
            <person name="Lam T.T.-Y."/>
            <person name="Chang Q."/>
            <person name="Ding S."/>
            <person name="Wang X."/>
            <person name="Zhu J."/>
            <person name="Ruan X."/>
            <person name="Zhao L."/>
            <person name="Wei J."/>
            <person name="Que T."/>
            <person name="Du C."/>
            <person name="Cheng J."/>
            <person name="Dai P."/>
            <person name="Han X."/>
            <person name="Huang E."/>
            <person name="Gao Y."/>
            <person name="Liu J."/>
            <person name="Shao H."/>
            <person name="Ye R."/>
            <person name="Li L."/>
            <person name="Wei W."/>
            <person name="Wang X."/>
            <person name="Wang C."/>
            <person name="Huo Q."/>
            <person name="Li W."/>
            <person name="Guo W."/>
            <person name="Chen H."/>
            <person name="Chen S."/>
            <person name="Zhou L."/>
            <person name="Zhou L."/>
            <person name="Ni X."/>
            <person name="Tian J."/>
            <person name="Zhou Y."/>
            <person name="Sheng Y."/>
            <person name="Liu T."/>
            <person name="Pan Y."/>
            <person name="Xia L."/>
            <person name="Li J."/>
            <person name="Zhao F."/>
            <person name="Cao W."/>
        </authorList>
    </citation>
    <scope>NUCLEOTIDE SEQUENCE</scope>
    <source>
        <strain evidence="2">Rmic-2018</strain>
        <tissue evidence="2">Larvae</tissue>
    </source>
</reference>
<dbReference type="EMBL" id="JABSTU010000005">
    <property type="protein sequence ID" value="KAH8030252.1"/>
    <property type="molecule type" value="Genomic_DNA"/>
</dbReference>
<dbReference type="Proteomes" id="UP000821866">
    <property type="component" value="Chromosome 3"/>
</dbReference>
<dbReference type="VEuPathDB" id="VectorBase:LOC119164025"/>
<name>A0A9J6E7Q7_RHIMP</name>
<organism evidence="2 3">
    <name type="scientific">Rhipicephalus microplus</name>
    <name type="common">Cattle tick</name>
    <name type="synonym">Boophilus microplus</name>
    <dbReference type="NCBI Taxonomy" id="6941"/>
    <lineage>
        <taxon>Eukaryota</taxon>
        <taxon>Metazoa</taxon>
        <taxon>Ecdysozoa</taxon>
        <taxon>Arthropoda</taxon>
        <taxon>Chelicerata</taxon>
        <taxon>Arachnida</taxon>
        <taxon>Acari</taxon>
        <taxon>Parasitiformes</taxon>
        <taxon>Ixodida</taxon>
        <taxon>Ixodoidea</taxon>
        <taxon>Ixodidae</taxon>
        <taxon>Rhipicephalinae</taxon>
        <taxon>Rhipicephalus</taxon>
        <taxon>Boophilus</taxon>
    </lineage>
</organism>
<keyword evidence="3" id="KW-1185">Reference proteome</keyword>
<feature type="signal peptide" evidence="1">
    <location>
        <begin position="1"/>
        <end position="24"/>
    </location>
</feature>
<evidence type="ECO:0008006" key="4">
    <source>
        <dbReference type="Google" id="ProtNLM"/>
    </source>
</evidence>
<proteinExistence type="predicted"/>
<sequence>MDRALSKVLIVTLAFLARQGKVLGEKQITYPEVRSDLQKYQDVSKCYPDVGEWICLFRNYYEDPDFGGNANCLSFKRFGAYQNFTTNVVFTFGEHGKANTLRMFLVATQGTLSEPNDCCEFIYDENCGSTPKYSIYEQSCDF</sequence>
<feature type="chain" id="PRO_5039942957" description="Lipocalin" evidence="1">
    <location>
        <begin position="25"/>
        <end position="142"/>
    </location>
</feature>
<protein>
    <recommendedName>
        <fullName evidence="4">Lipocalin</fullName>
    </recommendedName>
</protein>
<evidence type="ECO:0000313" key="3">
    <source>
        <dbReference type="Proteomes" id="UP000821866"/>
    </source>
</evidence>
<dbReference type="SUPFAM" id="SSF50814">
    <property type="entry name" value="Lipocalins"/>
    <property type="match status" value="1"/>
</dbReference>
<reference evidence="2" key="1">
    <citation type="journal article" date="2020" name="Cell">
        <title>Large-Scale Comparative Analyses of Tick Genomes Elucidate Their Genetic Diversity and Vector Capacities.</title>
        <authorList>
            <consortium name="Tick Genome and Microbiome Consortium (TIGMIC)"/>
            <person name="Jia N."/>
            <person name="Wang J."/>
            <person name="Shi W."/>
            <person name="Du L."/>
            <person name="Sun Y."/>
            <person name="Zhan W."/>
            <person name="Jiang J.F."/>
            <person name="Wang Q."/>
            <person name="Zhang B."/>
            <person name="Ji P."/>
            <person name="Bell-Sakyi L."/>
            <person name="Cui X.M."/>
            <person name="Yuan T.T."/>
            <person name="Jiang B.G."/>
            <person name="Yang W.F."/>
            <person name="Lam T.T."/>
            <person name="Chang Q.C."/>
            <person name="Ding S.J."/>
            <person name="Wang X.J."/>
            <person name="Zhu J.G."/>
            <person name="Ruan X.D."/>
            <person name="Zhao L."/>
            <person name="Wei J.T."/>
            <person name="Ye R.Z."/>
            <person name="Que T.C."/>
            <person name="Du C.H."/>
            <person name="Zhou Y.H."/>
            <person name="Cheng J.X."/>
            <person name="Dai P.F."/>
            <person name="Guo W.B."/>
            <person name="Han X.H."/>
            <person name="Huang E.J."/>
            <person name="Li L.F."/>
            <person name="Wei W."/>
            <person name="Gao Y.C."/>
            <person name="Liu J.Z."/>
            <person name="Shao H.Z."/>
            <person name="Wang X."/>
            <person name="Wang C.C."/>
            <person name="Yang T.C."/>
            <person name="Huo Q.B."/>
            <person name="Li W."/>
            <person name="Chen H.Y."/>
            <person name="Chen S.E."/>
            <person name="Zhou L.G."/>
            <person name="Ni X.B."/>
            <person name="Tian J.H."/>
            <person name="Sheng Y."/>
            <person name="Liu T."/>
            <person name="Pan Y.S."/>
            <person name="Xia L.Y."/>
            <person name="Li J."/>
            <person name="Zhao F."/>
            <person name="Cao W.C."/>
        </authorList>
    </citation>
    <scope>NUCLEOTIDE SEQUENCE</scope>
    <source>
        <strain evidence="2">Rmic-2018</strain>
    </source>
</reference>